<dbReference type="AlphaFoldDB" id="A0AAD9NWJ7"/>
<dbReference type="PANTHER" id="PTHR12618:SF20">
    <property type="entry name" value="PHD AND RING FINGER DOMAIN-CONTAINING PROTEIN 1"/>
    <property type="match status" value="1"/>
</dbReference>
<dbReference type="GO" id="GO:0008270">
    <property type="term" value="F:zinc ion binding"/>
    <property type="evidence" value="ECO:0007669"/>
    <property type="project" value="UniProtKB-KW"/>
</dbReference>
<evidence type="ECO:0000256" key="3">
    <source>
        <dbReference type="ARBA" id="ARBA00022833"/>
    </source>
</evidence>
<keyword evidence="3" id="KW-0862">Zinc</keyword>
<dbReference type="InterPro" id="IPR047157">
    <property type="entry name" value="PHRF1/Atg35"/>
</dbReference>
<reference evidence="6" key="1">
    <citation type="journal article" date="2023" name="Mol. Biol. Evol.">
        <title>Third-Generation Sequencing Reveals the Adaptive Role of the Epigenome in Three Deep-Sea Polychaetes.</title>
        <authorList>
            <person name="Perez M."/>
            <person name="Aroh O."/>
            <person name="Sun Y."/>
            <person name="Lan Y."/>
            <person name="Juniper S.K."/>
            <person name="Young C.R."/>
            <person name="Angers B."/>
            <person name="Qian P.Y."/>
        </authorList>
    </citation>
    <scope>NUCLEOTIDE SEQUENCE</scope>
    <source>
        <strain evidence="6">R07B-5</strain>
    </source>
</reference>
<proteinExistence type="predicted"/>
<dbReference type="EMBL" id="JAODUO010000295">
    <property type="protein sequence ID" value="KAK2183777.1"/>
    <property type="molecule type" value="Genomic_DNA"/>
</dbReference>
<evidence type="ECO:0000259" key="5">
    <source>
        <dbReference type="PROSITE" id="PS50089"/>
    </source>
</evidence>
<dbReference type="PROSITE" id="PS00518">
    <property type="entry name" value="ZF_RING_1"/>
    <property type="match status" value="1"/>
</dbReference>
<protein>
    <recommendedName>
        <fullName evidence="5">RING-type domain-containing protein</fullName>
    </recommendedName>
</protein>
<dbReference type="InterPro" id="IPR001841">
    <property type="entry name" value="Znf_RING"/>
</dbReference>
<evidence type="ECO:0000313" key="7">
    <source>
        <dbReference type="Proteomes" id="UP001209878"/>
    </source>
</evidence>
<dbReference type="PANTHER" id="PTHR12618">
    <property type="entry name" value="PHD AND RING FINGER DOMAIN-CONTAINING PROTEIN 1"/>
    <property type="match status" value="1"/>
</dbReference>
<sequence>MSDDSLGRDAERCPICLARLRDQNVGTPESCDHSFCLECIQEWAKNVNTCPVDRQPFNLIFARGSLDGVVVKKVRFMR</sequence>
<gene>
    <name evidence="6" type="ORF">NP493_289g01051</name>
</gene>
<accession>A0AAD9NWJ7</accession>
<feature type="domain" description="RING-type" evidence="5">
    <location>
        <begin position="13"/>
        <end position="54"/>
    </location>
</feature>
<dbReference type="InterPro" id="IPR013083">
    <property type="entry name" value="Znf_RING/FYVE/PHD"/>
</dbReference>
<name>A0AAD9NWJ7_RIDPI</name>
<keyword evidence="2 4" id="KW-0863">Zinc-finger</keyword>
<organism evidence="6 7">
    <name type="scientific">Ridgeia piscesae</name>
    <name type="common">Tubeworm</name>
    <dbReference type="NCBI Taxonomy" id="27915"/>
    <lineage>
        <taxon>Eukaryota</taxon>
        <taxon>Metazoa</taxon>
        <taxon>Spiralia</taxon>
        <taxon>Lophotrochozoa</taxon>
        <taxon>Annelida</taxon>
        <taxon>Polychaeta</taxon>
        <taxon>Sedentaria</taxon>
        <taxon>Canalipalpata</taxon>
        <taxon>Sabellida</taxon>
        <taxon>Siboglinidae</taxon>
        <taxon>Ridgeia</taxon>
    </lineage>
</organism>
<dbReference type="SUPFAM" id="SSF57850">
    <property type="entry name" value="RING/U-box"/>
    <property type="match status" value="1"/>
</dbReference>
<dbReference type="PROSITE" id="PS50089">
    <property type="entry name" value="ZF_RING_2"/>
    <property type="match status" value="1"/>
</dbReference>
<dbReference type="Gene3D" id="3.30.40.10">
    <property type="entry name" value="Zinc/RING finger domain, C3HC4 (zinc finger)"/>
    <property type="match status" value="1"/>
</dbReference>
<dbReference type="Pfam" id="PF13639">
    <property type="entry name" value="zf-RING_2"/>
    <property type="match status" value="1"/>
</dbReference>
<evidence type="ECO:0000313" key="6">
    <source>
        <dbReference type="EMBL" id="KAK2183777.1"/>
    </source>
</evidence>
<evidence type="ECO:0000256" key="4">
    <source>
        <dbReference type="PROSITE-ProRule" id="PRU00175"/>
    </source>
</evidence>
<evidence type="ECO:0000256" key="2">
    <source>
        <dbReference type="ARBA" id="ARBA00022771"/>
    </source>
</evidence>
<keyword evidence="7" id="KW-1185">Reference proteome</keyword>
<dbReference type="SMART" id="SM00184">
    <property type="entry name" value="RING"/>
    <property type="match status" value="1"/>
</dbReference>
<dbReference type="InterPro" id="IPR017907">
    <property type="entry name" value="Znf_RING_CS"/>
</dbReference>
<keyword evidence="1" id="KW-0479">Metal-binding</keyword>
<evidence type="ECO:0000256" key="1">
    <source>
        <dbReference type="ARBA" id="ARBA00022723"/>
    </source>
</evidence>
<comment type="caution">
    <text evidence="6">The sequence shown here is derived from an EMBL/GenBank/DDBJ whole genome shotgun (WGS) entry which is preliminary data.</text>
</comment>
<dbReference type="Proteomes" id="UP001209878">
    <property type="component" value="Unassembled WGS sequence"/>
</dbReference>